<feature type="domain" description="Protection of telomeres protein 1 ssDNA-binding" evidence="8">
    <location>
        <begin position="68"/>
        <end position="196"/>
    </location>
</feature>
<dbReference type="Gene3D" id="2.40.50.140">
    <property type="entry name" value="Nucleic acid-binding proteins"/>
    <property type="match status" value="2"/>
</dbReference>
<evidence type="ECO:0000256" key="2">
    <source>
        <dbReference type="ARBA" id="ARBA00004574"/>
    </source>
</evidence>
<evidence type="ECO:0000259" key="8">
    <source>
        <dbReference type="Pfam" id="PF16686"/>
    </source>
</evidence>
<dbReference type="Proteomes" id="UP000887574">
    <property type="component" value="Unplaced"/>
</dbReference>
<dbReference type="InterPro" id="IPR028389">
    <property type="entry name" value="POT1"/>
</dbReference>
<dbReference type="WBParaSite" id="jg8337">
    <property type="protein sequence ID" value="jg8337"/>
    <property type="gene ID" value="jg8337"/>
</dbReference>
<evidence type="ECO:0000313" key="10">
    <source>
        <dbReference type="WBParaSite" id="jg8337"/>
    </source>
</evidence>
<dbReference type="InterPro" id="IPR012340">
    <property type="entry name" value="NA-bd_OB-fold"/>
</dbReference>
<feature type="domain" description="Protection of telomeres protein 1 ssDNA-binding" evidence="8">
    <location>
        <begin position="300"/>
        <end position="427"/>
    </location>
</feature>
<dbReference type="SUPFAM" id="SSF50249">
    <property type="entry name" value="Nucleic acid-binding proteins"/>
    <property type="match status" value="2"/>
</dbReference>
<comment type="similarity">
    <text evidence="3">Belongs to the telombin family.</text>
</comment>
<dbReference type="GO" id="GO:0000783">
    <property type="term" value="C:nuclear telomere cap complex"/>
    <property type="evidence" value="ECO:0007669"/>
    <property type="project" value="TreeGrafter"/>
</dbReference>
<dbReference type="PANTHER" id="PTHR14513">
    <property type="entry name" value="PROTECTION OF TELOMERES 1"/>
    <property type="match status" value="1"/>
</dbReference>
<evidence type="ECO:0000256" key="6">
    <source>
        <dbReference type="ARBA" id="ARBA00023125"/>
    </source>
</evidence>
<dbReference type="GO" id="GO:0032210">
    <property type="term" value="P:regulation of telomere maintenance via telomerase"/>
    <property type="evidence" value="ECO:0007669"/>
    <property type="project" value="TreeGrafter"/>
</dbReference>
<protein>
    <submittedName>
        <fullName evidence="10">Protection of telomeres protein 1 ssDNA-binding domain-containing protein</fullName>
    </submittedName>
</protein>
<reference evidence="10" key="1">
    <citation type="submission" date="2022-11" db="UniProtKB">
        <authorList>
            <consortium name="WormBaseParasite"/>
        </authorList>
    </citation>
    <scope>IDENTIFICATION</scope>
</reference>
<evidence type="ECO:0000256" key="7">
    <source>
        <dbReference type="ARBA" id="ARBA00023242"/>
    </source>
</evidence>
<keyword evidence="7" id="KW-0539">Nucleus</keyword>
<keyword evidence="6" id="KW-0238">DNA-binding</keyword>
<dbReference type="Pfam" id="PF16686">
    <property type="entry name" value="POT1PC"/>
    <property type="match status" value="2"/>
</dbReference>
<keyword evidence="5" id="KW-0779">Telomere</keyword>
<dbReference type="InterPro" id="IPR032042">
    <property type="entry name" value="POT1PC"/>
</dbReference>
<dbReference type="PANTHER" id="PTHR14513:SF0">
    <property type="entry name" value="PROTECTION OF TELOMERES PROTEIN 1"/>
    <property type="match status" value="1"/>
</dbReference>
<keyword evidence="4" id="KW-0158">Chromosome</keyword>
<dbReference type="GO" id="GO:0010521">
    <property type="term" value="F:telomerase inhibitor activity"/>
    <property type="evidence" value="ECO:0007669"/>
    <property type="project" value="TreeGrafter"/>
</dbReference>
<organism evidence="9 10">
    <name type="scientific">Ditylenchus dipsaci</name>
    <dbReference type="NCBI Taxonomy" id="166011"/>
    <lineage>
        <taxon>Eukaryota</taxon>
        <taxon>Metazoa</taxon>
        <taxon>Ecdysozoa</taxon>
        <taxon>Nematoda</taxon>
        <taxon>Chromadorea</taxon>
        <taxon>Rhabditida</taxon>
        <taxon>Tylenchina</taxon>
        <taxon>Tylenchomorpha</taxon>
        <taxon>Sphaerularioidea</taxon>
        <taxon>Anguinidae</taxon>
        <taxon>Anguininae</taxon>
        <taxon>Ditylenchus</taxon>
    </lineage>
</organism>
<dbReference type="GO" id="GO:0016233">
    <property type="term" value="P:telomere capping"/>
    <property type="evidence" value="ECO:0007669"/>
    <property type="project" value="TreeGrafter"/>
</dbReference>
<proteinExistence type="inferred from homology"/>
<name>A0A915EQN7_9BILA</name>
<accession>A0A915EQN7</accession>
<evidence type="ECO:0000313" key="9">
    <source>
        <dbReference type="Proteomes" id="UP000887574"/>
    </source>
</evidence>
<evidence type="ECO:0000256" key="4">
    <source>
        <dbReference type="ARBA" id="ARBA00022454"/>
    </source>
</evidence>
<comment type="subcellular location">
    <subcellularLocation>
        <location evidence="2">Chromosome</location>
        <location evidence="2">Telomere</location>
    </subcellularLocation>
    <subcellularLocation>
        <location evidence="1">Nucleus</location>
    </subcellularLocation>
</comment>
<evidence type="ECO:0000256" key="5">
    <source>
        <dbReference type="ARBA" id="ARBA00022895"/>
    </source>
</evidence>
<keyword evidence="9" id="KW-1185">Reference proteome</keyword>
<sequence length="483" mass="54819">MSASSFDEADFNSQRQFGFYPEQTLSHKIVSNNAKTRKQQVCERIARLKSCRKLSKVTEFRDITLKSWDSFYDCVCQIVAVLVLKNQSDRTYLRVTDGTEFDSGCTKMFQVNDETIDYYESKINDQESLLLCGFTTDICCHDEHAKEAKNYQPGDIIHIRNFRVKQLQSVVVFALNGSGVLKKQICKMRGITLLEDSIGSRPILIDSTTNRAEDAPAEKSQYSVKDTVESSQTNEVNSIQDIAQLLQMSESQSELVDDLVTYEPSNVADKIQETISKVKLEPKLMSRLRRFDQIHLGNSQIFFDNVCQVVGRLVPKNTPQTAVIYLRVSDGTCWQGDVRKFEFMDASVDEDRSKIDRQFNDLLWTTLNGLATLDVACYDEHAQQALELVPGDIIKFTNLRVKKLDSVGVVTLNGGGSRFKRGITLLSKHKILTPLQTQGVTKYLGDEDQICFPIADSLEKPFEERKSLEWSEDEVVEESPPVY</sequence>
<evidence type="ECO:0000256" key="3">
    <source>
        <dbReference type="ARBA" id="ARBA00008442"/>
    </source>
</evidence>
<dbReference type="GO" id="GO:0098505">
    <property type="term" value="F:G-rich strand telomeric DNA binding"/>
    <property type="evidence" value="ECO:0007669"/>
    <property type="project" value="TreeGrafter"/>
</dbReference>
<dbReference type="AlphaFoldDB" id="A0A915EQN7"/>
<evidence type="ECO:0000256" key="1">
    <source>
        <dbReference type="ARBA" id="ARBA00004123"/>
    </source>
</evidence>